<sequence>MPTISKSLFLFITLFSISFCAFSCPNDKVRFDEFLKNAPQYRVDLLHPIIQKSTVCVTDVEKSRESVDINSIREFMHKEIVKFDPDGNVEVQVEKILEKASKKYPLNFGPSYRGEILLLYFDKERQLNVHFNLSRSINQSYGNIL</sequence>
<organism evidence="2 3">
    <name type="scientific">Alteromonas sediminis</name>
    <dbReference type="NCBI Taxonomy" id="2259342"/>
    <lineage>
        <taxon>Bacteria</taxon>
        <taxon>Pseudomonadati</taxon>
        <taxon>Pseudomonadota</taxon>
        <taxon>Gammaproteobacteria</taxon>
        <taxon>Alteromonadales</taxon>
        <taxon>Alteromonadaceae</taxon>
        <taxon>Alteromonas/Salinimonas group</taxon>
        <taxon>Alteromonas</taxon>
    </lineage>
</organism>
<dbReference type="EMBL" id="RPOK01000004">
    <property type="protein sequence ID" value="RPJ65878.1"/>
    <property type="molecule type" value="Genomic_DNA"/>
</dbReference>
<accession>A0A3N5Z9G6</accession>
<feature type="chain" id="PRO_5018212824" description="DUF3887 domain-containing protein" evidence="1">
    <location>
        <begin position="24"/>
        <end position="145"/>
    </location>
</feature>
<evidence type="ECO:0008006" key="4">
    <source>
        <dbReference type="Google" id="ProtNLM"/>
    </source>
</evidence>
<evidence type="ECO:0000313" key="3">
    <source>
        <dbReference type="Proteomes" id="UP000275281"/>
    </source>
</evidence>
<keyword evidence="3" id="KW-1185">Reference proteome</keyword>
<name>A0A3N5Z9G6_9ALTE</name>
<keyword evidence="1" id="KW-0732">Signal</keyword>
<comment type="caution">
    <text evidence="2">The sequence shown here is derived from an EMBL/GenBank/DDBJ whole genome shotgun (WGS) entry which is preliminary data.</text>
</comment>
<feature type="signal peptide" evidence="1">
    <location>
        <begin position="1"/>
        <end position="23"/>
    </location>
</feature>
<dbReference type="AlphaFoldDB" id="A0A3N5Z9G6"/>
<proteinExistence type="predicted"/>
<evidence type="ECO:0000256" key="1">
    <source>
        <dbReference type="SAM" id="SignalP"/>
    </source>
</evidence>
<reference evidence="2 3" key="1">
    <citation type="submission" date="2018-11" db="EMBL/GenBank/DDBJ databases">
        <authorList>
            <person name="Ye M.-Q."/>
            <person name="Du Z.-J."/>
        </authorList>
    </citation>
    <scope>NUCLEOTIDE SEQUENCE [LARGE SCALE GENOMIC DNA]</scope>
    <source>
        <strain evidence="2 3">U0105</strain>
    </source>
</reference>
<evidence type="ECO:0000313" key="2">
    <source>
        <dbReference type="EMBL" id="RPJ65878.1"/>
    </source>
</evidence>
<dbReference type="RefSeq" id="WP_124028509.1">
    <property type="nucleotide sequence ID" value="NZ_JBHRSN010000007.1"/>
</dbReference>
<gene>
    <name evidence="2" type="ORF">DRW07_13790</name>
</gene>
<dbReference type="Proteomes" id="UP000275281">
    <property type="component" value="Unassembled WGS sequence"/>
</dbReference>
<protein>
    <recommendedName>
        <fullName evidence="4">DUF3887 domain-containing protein</fullName>
    </recommendedName>
</protein>